<organism evidence="1 2">
    <name type="scientific">Pseudoalteromonas luteoviolacea DSM 6061</name>
    <dbReference type="NCBI Taxonomy" id="1365250"/>
    <lineage>
        <taxon>Bacteria</taxon>
        <taxon>Pseudomonadati</taxon>
        <taxon>Pseudomonadota</taxon>
        <taxon>Gammaproteobacteria</taxon>
        <taxon>Alteromonadales</taxon>
        <taxon>Pseudoalteromonadaceae</taxon>
        <taxon>Pseudoalteromonas</taxon>
    </lineage>
</organism>
<evidence type="ECO:0000313" key="2">
    <source>
        <dbReference type="Proteomes" id="UP000076643"/>
    </source>
</evidence>
<dbReference type="RefSeq" id="WP_063356955.1">
    <property type="nucleotide sequence ID" value="NZ_AQHB01000016.1"/>
</dbReference>
<name>A0A166VLA9_9GAMM</name>
<comment type="caution">
    <text evidence="1">The sequence shown here is derived from an EMBL/GenBank/DDBJ whole genome shotgun (WGS) entry which is preliminary data.</text>
</comment>
<dbReference type="GeneID" id="57361098"/>
<reference evidence="1 2" key="1">
    <citation type="submission" date="2013-07" db="EMBL/GenBank/DDBJ databases">
        <title>Comparative Genomic and Metabolomic Analysis of Twelve Strains of Pseudoalteromonas luteoviolacea.</title>
        <authorList>
            <person name="Vynne N.G."/>
            <person name="Mansson M."/>
            <person name="Gram L."/>
        </authorList>
    </citation>
    <scope>NUCLEOTIDE SEQUENCE [LARGE SCALE GENOMIC DNA]</scope>
    <source>
        <strain evidence="1 2">DSM 6061</strain>
    </source>
</reference>
<accession>A0A166VLA9</accession>
<dbReference type="AlphaFoldDB" id="A0A166VLA9"/>
<keyword evidence="2" id="KW-1185">Reference proteome</keyword>
<sequence length="98" mass="11286">MPDEWAAVNESLQRLKTLCNEQKLEEALKLVKELDNSLRAQLQLSGWQQDEHLRTIVIDAYETLSQLSEKLTTKKKEVASELKNSISNKKKINAYKSL</sequence>
<protein>
    <submittedName>
        <fullName evidence="1">Uncharacterized protein</fullName>
    </submittedName>
</protein>
<dbReference type="Proteomes" id="UP000076643">
    <property type="component" value="Unassembled WGS sequence"/>
</dbReference>
<proteinExistence type="predicted"/>
<evidence type="ECO:0000313" key="1">
    <source>
        <dbReference type="EMBL" id="KZN32992.1"/>
    </source>
</evidence>
<gene>
    <name evidence="1" type="ORF">N475_20950</name>
</gene>
<dbReference type="PATRIC" id="fig|1365250.3.peg.4021"/>
<dbReference type="EMBL" id="AUYB01000126">
    <property type="protein sequence ID" value="KZN32992.1"/>
    <property type="molecule type" value="Genomic_DNA"/>
</dbReference>